<evidence type="ECO:0000256" key="1">
    <source>
        <dbReference type="SAM" id="MobiDB-lite"/>
    </source>
</evidence>
<dbReference type="EMBL" id="MU150310">
    <property type="protein sequence ID" value="KAF9459784.1"/>
    <property type="molecule type" value="Genomic_DNA"/>
</dbReference>
<evidence type="ECO:0000313" key="4">
    <source>
        <dbReference type="EMBL" id="KAF9459784.1"/>
    </source>
</evidence>
<feature type="transmembrane region" description="Helical" evidence="2">
    <location>
        <begin position="120"/>
        <end position="139"/>
    </location>
</feature>
<feature type="transmembrane region" description="Helical" evidence="2">
    <location>
        <begin position="202"/>
        <end position="223"/>
    </location>
</feature>
<comment type="caution">
    <text evidence="4">The sequence shown here is derived from an EMBL/GenBank/DDBJ whole genome shotgun (WGS) entry which is preliminary data.</text>
</comment>
<dbReference type="PANTHER" id="PTHR40465">
    <property type="entry name" value="CHROMOSOME 1, WHOLE GENOME SHOTGUN SEQUENCE"/>
    <property type="match status" value="1"/>
</dbReference>
<keyword evidence="2" id="KW-0472">Membrane</keyword>
<evidence type="ECO:0000313" key="5">
    <source>
        <dbReference type="Proteomes" id="UP000807353"/>
    </source>
</evidence>
<dbReference type="PANTHER" id="PTHR40465:SF1">
    <property type="entry name" value="DUF6534 DOMAIN-CONTAINING PROTEIN"/>
    <property type="match status" value="1"/>
</dbReference>
<feature type="transmembrane region" description="Helical" evidence="2">
    <location>
        <begin position="159"/>
        <end position="181"/>
    </location>
</feature>
<reference evidence="4" key="1">
    <citation type="submission" date="2020-11" db="EMBL/GenBank/DDBJ databases">
        <authorList>
            <consortium name="DOE Joint Genome Institute"/>
            <person name="Ahrendt S."/>
            <person name="Riley R."/>
            <person name="Andreopoulos W."/>
            <person name="Labutti K."/>
            <person name="Pangilinan J."/>
            <person name="Ruiz-Duenas F.J."/>
            <person name="Barrasa J.M."/>
            <person name="Sanchez-Garcia M."/>
            <person name="Camarero S."/>
            <person name="Miyauchi S."/>
            <person name="Serrano A."/>
            <person name="Linde D."/>
            <person name="Babiker R."/>
            <person name="Drula E."/>
            <person name="Ayuso-Fernandez I."/>
            <person name="Pacheco R."/>
            <person name="Padilla G."/>
            <person name="Ferreira P."/>
            <person name="Barriuso J."/>
            <person name="Kellner H."/>
            <person name="Castanera R."/>
            <person name="Alfaro M."/>
            <person name="Ramirez L."/>
            <person name="Pisabarro A.G."/>
            <person name="Kuo A."/>
            <person name="Tritt A."/>
            <person name="Lipzen A."/>
            <person name="He G."/>
            <person name="Yan M."/>
            <person name="Ng V."/>
            <person name="Cullen D."/>
            <person name="Martin F."/>
            <person name="Rosso M.-N."/>
            <person name="Henrissat B."/>
            <person name="Hibbett D."/>
            <person name="Martinez A.T."/>
            <person name="Grigoriev I.V."/>
        </authorList>
    </citation>
    <scope>NUCLEOTIDE SEQUENCE</scope>
    <source>
        <strain evidence="4">CBS 247.69</strain>
    </source>
</reference>
<proteinExistence type="predicted"/>
<name>A0A9P5XZ83_9AGAR</name>
<gene>
    <name evidence="4" type="ORF">BDZ94DRAFT_1267364</name>
</gene>
<feature type="transmembrane region" description="Helical" evidence="2">
    <location>
        <begin position="49"/>
        <end position="70"/>
    </location>
</feature>
<dbReference type="OrthoDB" id="3265526at2759"/>
<accession>A0A9P5XZ83</accession>
<evidence type="ECO:0000256" key="2">
    <source>
        <dbReference type="SAM" id="Phobius"/>
    </source>
</evidence>
<feature type="transmembrane region" description="Helical" evidence="2">
    <location>
        <begin position="12"/>
        <end position="37"/>
    </location>
</feature>
<evidence type="ECO:0000259" key="3">
    <source>
        <dbReference type="Pfam" id="PF20152"/>
    </source>
</evidence>
<sequence length="336" mass="37408">MSSPPPNVQLSFGPMLIGVFINMILYGVLIVQTYTYYQLYKRDTPWIRYLVLYLFIVETANTGFDMFIIYEPLILRFGLPDATRLFPTLFATEPIIIVAVSTPIQIFFAWRIRILTKSNWIPAAICLFAFVSLAGGLWTGAKLVIIKLFARKPELHNPALVWFLASCAADILITATLVLNLSKRRTGFTATDDAISKIIRMTVQTGMLTAFFAVGDVVFFMTLPRTALNFLWDLALSKLYTNCLMSTLNARAALKDMAQVSSHGQRNPLSSAGGRRAGEGFGVESPHAKRHGASVLYELDTHKSFSDAASSFPPDSEYGITVTKVVERMEDPRPTQ</sequence>
<organism evidence="4 5">
    <name type="scientific">Collybia nuda</name>
    <dbReference type="NCBI Taxonomy" id="64659"/>
    <lineage>
        <taxon>Eukaryota</taxon>
        <taxon>Fungi</taxon>
        <taxon>Dikarya</taxon>
        <taxon>Basidiomycota</taxon>
        <taxon>Agaricomycotina</taxon>
        <taxon>Agaricomycetes</taxon>
        <taxon>Agaricomycetidae</taxon>
        <taxon>Agaricales</taxon>
        <taxon>Tricholomatineae</taxon>
        <taxon>Clitocybaceae</taxon>
        <taxon>Collybia</taxon>
    </lineage>
</organism>
<feature type="region of interest" description="Disordered" evidence="1">
    <location>
        <begin position="263"/>
        <end position="286"/>
    </location>
</feature>
<feature type="transmembrane region" description="Helical" evidence="2">
    <location>
        <begin position="90"/>
        <end position="108"/>
    </location>
</feature>
<dbReference type="AlphaFoldDB" id="A0A9P5XZ83"/>
<keyword evidence="2" id="KW-1133">Transmembrane helix</keyword>
<dbReference type="InterPro" id="IPR045339">
    <property type="entry name" value="DUF6534"/>
</dbReference>
<keyword evidence="2" id="KW-0812">Transmembrane</keyword>
<dbReference type="Proteomes" id="UP000807353">
    <property type="component" value="Unassembled WGS sequence"/>
</dbReference>
<feature type="domain" description="DUF6534" evidence="3">
    <location>
        <begin position="166"/>
        <end position="252"/>
    </location>
</feature>
<keyword evidence="5" id="KW-1185">Reference proteome</keyword>
<dbReference type="Pfam" id="PF20152">
    <property type="entry name" value="DUF6534"/>
    <property type="match status" value="1"/>
</dbReference>
<protein>
    <recommendedName>
        <fullName evidence="3">DUF6534 domain-containing protein</fullName>
    </recommendedName>
</protein>